<dbReference type="PROSITE" id="PS51257">
    <property type="entry name" value="PROKAR_LIPOPROTEIN"/>
    <property type="match status" value="1"/>
</dbReference>
<evidence type="ECO:0000256" key="1">
    <source>
        <dbReference type="SAM" id="Phobius"/>
    </source>
</evidence>
<organism evidence="2 3">
    <name type="scientific">Parabacteroides absconsus</name>
    <dbReference type="NCBI Taxonomy" id="2951805"/>
    <lineage>
        <taxon>Bacteria</taxon>
        <taxon>Pseudomonadati</taxon>
        <taxon>Bacteroidota</taxon>
        <taxon>Bacteroidia</taxon>
        <taxon>Bacteroidales</taxon>
        <taxon>Tannerellaceae</taxon>
        <taxon>Parabacteroides</taxon>
    </lineage>
</organism>
<reference evidence="2 3" key="1">
    <citation type="submission" date="2024-02" db="EMBL/GenBank/DDBJ databases">
        <title>Whole genome sequencing of Parabacteroides sp. AD58.</title>
        <authorList>
            <person name="Chaplin A.V."/>
            <person name="Pikina A.P."/>
            <person name="Sokolova S.R."/>
            <person name="Korostin D.O."/>
            <person name="Efimov B.A."/>
        </authorList>
    </citation>
    <scope>NUCLEOTIDE SEQUENCE [LARGE SCALE GENOMIC DNA]</scope>
    <source>
        <strain evidence="2 3">AD58</strain>
    </source>
</reference>
<keyword evidence="1" id="KW-0472">Membrane</keyword>
<keyword evidence="3" id="KW-1185">Reference proteome</keyword>
<name>A0ABZ2IQ49_9BACT</name>
<proteinExistence type="predicted"/>
<evidence type="ECO:0008006" key="4">
    <source>
        <dbReference type="Google" id="ProtNLM"/>
    </source>
</evidence>
<protein>
    <recommendedName>
        <fullName evidence="4">Transmembrane protein</fullName>
    </recommendedName>
</protein>
<dbReference type="EMBL" id="CP146284">
    <property type="protein sequence ID" value="WWV65500.1"/>
    <property type="molecule type" value="Genomic_DNA"/>
</dbReference>
<accession>A0ABZ2IQ49</accession>
<feature type="transmembrane region" description="Helical" evidence="1">
    <location>
        <begin position="12"/>
        <end position="35"/>
    </location>
</feature>
<feature type="transmembrane region" description="Helical" evidence="1">
    <location>
        <begin position="109"/>
        <end position="130"/>
    </location>
</feature>
<keyword evidence="1" id="KW-1133">Transmembrane helix</keyword>
<feature type="transmembrane region" description="Helical" evidence="1">
    <location>
        <begin position="65"/>
        <end position="88"/>
    </location>
</feature>
<evidence type="ECO:0000313" key="3">
    <source>
        <dbReference type="Proteomes" id="UP001320603"/>
    </source>
</evidence>
<dbReference type="RefSeq" id="WP_251968637.1">
    <property type="nucleotide sequence ID" value="NZ_CP146284.1"/>
</dbReference>
<feature type="transmembrane region" description="Helical" evidence="1">
    <location>
        <begin position="231"/>
        <end position="250"/>
    </location>
</feature>
<feature type="transmembrane region" description="Helical" evidence="1">
    <location>
        <begin position="310"/>
        <end position="331"/>
    </location>
</feature>
<dbReference type="Proteomes" id="UP001320603">
    <property type="component" value="Chromosome"/>
</dbReference>
<keyword evidence="1" id="KW-0812">Transmembrane</keyword>
<sequence>MMLYSSRQNILTTPFTIFYLLVGCIVCWIACYATSTGYPVYGEVTAPPLWNLICQYLPGKTGTYLIGFLLMLGGAFMIHRANYVLMLIREKTLLPVLFYILLISTNKDFLPLKSTSFGVFFLILAIYYLFTSYHDPDNKRNVFNATFVIAIGSLLWIHICWFLPLFWYGMYKFRTLTLQTFLASLLGLAVVYWFVGFYCVWQQNFDMFTVPFDSLYKIRPLSIKGNSWLDWLAIGYMIVLVMIASFNILAHEYEDNLRTRQFLAFLILLAISSFGLYFLYEQSSEEYLQIACFPSSILIAHFFTVVRNKYVFWAFHISVVVLILLLLLRIWSF</sequence>
<feature type="transmembrane region" description="Helical" evidence="1">
    <location>
        <begin position="142"/>
        <end position="168"/>
    </location>
</feature>
<feature type="transmembrane region" description="Helical" evidence="1">
    <location>
        <begin position="180"/>
        <end position="201"/>
    </location>
</feature>
<evidence type="ECO:0000313" key="2">
    <source>
        <dbReference type="EMBL" id="WWV65500.1"/>
    </source>
</evidence>
<feature type="transmembrane region" description="Helical" evidence="1">
    <location>
        <begin position="262"/>
        <end position="280"/>
    </location>
</feature>
<gene>
    <name evidence="2" type="ORF">NEE14_010840</name>
</gene>